<accession>A0A2A7ACY4</accession>
<dbReference type="Proteomes" id="UP000220157">
    <property type="component" value="Unassembled WGS sequence"/>
</dbReference>
<gene>
    <name evidence="1" type="ORF">CGS56_01030</name>
</gene>
<evidence type="ECO:0000313" key="2">
    <source>
        <dbReference type="Proteomes" id="UP000220157"/>
    </source>
</evidence>
<sequence length="268" mass="31835">MENNFSIIISTCDKFSDLWDAHILLLNQNWADRNVETFLVTDKPTDRTFENVTVVAAGEGTEITERLRAVMPLIKTEYVLFTLDDYFLTERISTQAVNEDIQIMEKHQIDYLRLFVMTMKSLRNRKAEELEPGIFLLDNHAGDYIVSLYAGIWRKDFMEKTLTKKLNAWQYEVALTNMARQLNARCADSRRGEFPILDVIRKGKVLTKARKYFDENPIYKGDREDMRVKDEWMLEFRTWLREWLPKPLFNLSKAIMRRRGYKFFSDNQ</sequence>
<dbReference type="EMBL" id="NMTW01000007">
    <property type="protein sequence ID" value="PDX77007.1"/>
    <property type="molecule type" value="Genomic_DNA"/>
</dbReference>
<proteinExistence type="predicted"/>
<evidence type="ECO:0008006" key="3">
    <source>
        <dbReference type="Google" id="ProtNLM"/>
    </source>
</evidence>
<evidence type="ECO:0000313" key="1">
    <source>
        <dbReference type="EMBL" id="PDX77007.1"/>
    </source>
</evidence>
<comment type="caution">
    <text evidence="1">The sequence shown here is derived from an EMBL/GenBank/DDBJ whole genome shotgun (WGS) entry which is preliminary data.</text>
</comment>
<protein>
    <recommendedName>
        <fullName evidence="3">Glycosyltransferase family 2 protein</fullName>
    </recommendedName>
</protein>
<dbReference type="AlphaFoldDB" id="A0A2A7ACY4"/>
<reference evidence="1 2" key="1">
    <citation type="journal article" date="2017" name="Front. Microbiol.">
        <title>New Insights into the Diversity of the Genus Faecalibacterium.</title>
        <authorList>
            <person name="Benevides L."/>
            <person name="Burman S."/>
            <person name="Martin R."/>
            <person name="Robert V."/>
            <person name="Thomas M."/>
            <person name="Miquel S."/>
            <person name="Chain F."/>
            <person name="Sokol H."/>
            <person name="Bermudez-Humaran L.G."/>
            <person name="Morrison M."/>
            <person name="Langella P."/>
            <person name="Azevedo V.A."/>
            <person name="Chatel J.M."/>
            <person name="Soares S."/>
        </authorList>
    </citation>
    <scope>NUCLEOTIDE SEQUENCE [LARGE SCALE GENOMIC DNA]</scope>
    <source>
        <strain evidence="1 2">CNCM I 4573</strain>
    </source>
</reference>
<dbReference type="RefSeq" id="WP_097784757.1">
    <property type="nucleotide sequence ID" value="NZ_NMTW01000007.1"/>
</dbReference>
<organism evidence="1 2">
    <name type="scientific">Faecalibacterium prausnitzii</name>
    <dbReference type="NCBI Taxonomy" id="853"/>
    <lineage>
        <taxon>Bacteria</taxon>
        <taxon>Bacillati</taxon>
        <taxon>Bacillota</taxon>
        <taxon>Clostridia</taxon>
        <taxon>Eubacteriales</taxon>
        <taxon>Oscillospiraceae</taxon>
        <taxon>Faecalibacterium</taxon>
    </lineage>
</organism>
<name>A0A2A7ACY4_9FIRM</name>